<accession>A0AAN8S3M5</accession>
<gene>
    <name evidence="1" type="ORF">RUM43_014297</name>
</gene>
<sequence>MDQPRNIVALTLRKFEKRKILKPVKYSVNSIPLRLSATEEQFYVLLSYIFSEDPASEEEVTAIINTRTVAITPPADAICGDPTADVSAWASFKSGANKSN</sequence>
<evidence type="ECO:0000313" key="2">
    <source>
        <dbReference type="Proteomes" id="UP001372834"/>
    </source>
</evidence>
<comment type="caution">
    <text evidence="1">The sequence shown here is derived from an EMBL/GenBank/DDBJ whole genome shotgun (WGS) entry which is preliminary data.</text>
</comment>
<protein>
    <submittedName>
        <fullName evidence="1">Uncharacterized protein</fullName>
    </submittedName>
</protein>
<dbReference type="Proteomes" id="UP001372834">
    <property type="component" value="Unassembled WGS sequence"/>
</dbReference>
<dbReference type="EMBL" id="JAWJWE010000009">
    <property type="protein sequence ID" value="KAK6631201.1"/>
    <property type="molecule type" value="Genomic_DNA"/>
</dbReference>
<name>A0AAN8S3M5_POLSC</name>
<organism evidence="1 2">
    <name type="scientific">Polyplax serrata</name>
    <name type="common">Common mouse louse</name>
    <dbReference type="NCBI Taxonomy" id="468196"/>
    <lineage>
        <taxon>Eukaryota</taxon>
        <taxon>Metazoa</taxon>
        <taxon>Ecdysozoa</taxon>
        <taxon>Arthropoda</taxon>
        <taxon>Hexapoda</taxon>
        <taxon>Insecta</taxon>
        <taxon>Pterygota</taxon>
        <taxon>Neoptera</taxon>
        <taxon>Paraneoptera</taxon>
        <taxon>Psocodea</taxon>
        <taxon>Troctomorpha</taxon>
        <taxon>Phthiraptera</taxon>
        <taxon>Anoplura</taxon>
        <taxon>Polyplacidae</taxon>
        <taxon>Polyplax</taxon>
    </lineage>
</organism>
<reference evidence="1 2" key="1">
    <citation type="submission" date="2023-10" db="EMBL/GenBank/DDBJ databases">
        <title>Genomes of two closely related lineages of the louse Polyplax serrata with different host specificities.</title>
        <authorList>
            <person name="Martinu J."/>
            <person name="Tarabai H."/>
            <person name="Stefka J."/>
            <person name="Hypsa V."/>
        </authorList>
    </citation>
    <scope>NUCLEOTIDE SEQUENCE [LARGE SCALE GENOMIC DNA]</scope>
    <source>
        <strain evidence="1">HR10_N</strain>
    </source>
</reference>
<dbReference type="AlphaFoldDB" id="A0AAN8S3M5"/>
<proteinExistence type="predicted"/>
<evidence type="ECO:0000313" key="1">
    <source>
        <dbReference type="EMBL" id="KAK6631201.1"/>
    </source>
</evidence>